<dbReference type="AlphaFoldDB" id="A0A318FAQ6"/>
<dbReference type="Proteomes" id="UP000247485">
    <property type="component" value="Unassembled WGS sequence"/>
</dbReference>
<protein>
    <submittedName>
        <fullName evidence="2">UDP-D-galactose:(Glucosyl)LPS alpha-1,6-D-galactosyltransferase</fullName>
    </submittedName>
</protein>
<name>A0A318FAQ6_KLEOX</name>
<dbReference type="CDD" id="cd03811">
    <property type="entry name" value="GT4_GT28_WabH-like"/>
    <property type="match status" value="1"/>
</dbReference>
<dbReference type="GO" id="GO:1901135">
    <property type="term" value="P:carbohydrate derivative metabolic process"/>
    <property type="evidence" value="ECO:0007669"/>
    <property type="project" value="UniProtKB-ARBA"/>
</dbReference>
<comment type="caution">
    <text evidence="2">The sequence shown here is derived from an EMBL/GenBank/DDBJ whole genome shotgun (WGS) entry which is preliminary data.</text>
</comment>
<accession>A0A318FAQ6</accession>
<sequence>MSKKKKILFVVDLLSGRGGMENVTRQLILQLNSDPRYSAGLFILNDGGRYASSSWREGIVWGESQKITGNHKISRLFHVLQLAFFMLKNRPNQVVVLNTIPCLIARRAMKISATSAKLSTWMHLPPRDRYRPRYLLRAEHHFAISRDIARQFLELGAAPESIDVVFNPVKRSTVVIPRPKILKLLYVGRVHFADQKNLKELFDAVSQLNIPWSLDIVGDGEDLVQCQSYVGTLGVQQNITWHGWQENAWQYIEDNIQEASCLVLTSTQEGLPLVLLEAISRGIYCISSNCVSGPSDIIINGVNGSLYEPGNVTELVKNLTLIGSGEKLSEYDVIKNSISDFYEDAYMSRFKKVLEK</sequence>
<dbReference type="RefSeq" id="WP_110276974.1">
    <property type="nucleotide sequence ID" value="NZ_QJJG01000026.1"/>
</dbReference>
<reference evidence="2 3" key="1">
    <citation type="submission" date="2018-05" db="EMBL/GenBank/DDBJ databases">
        <title>Freshwater and sediment microbial communities from various areas in North America, analyzing microbe dynamics in response to fracking.</title>
        <authorList>
            <person name="Lamendella R."/>
        </authorList>
    </citation>
    <scope>NUCLEOTIDE SEQUENCE [LARGE SCALE GENOMIC DNA]</scope>
    <source>
        <strain evidence="2 3">67</strain>
    </source>
</reference>
<gene>
    <name evidence="2" type="ORF">DET57_12664</name>
</gene>
<dbReference type="Pfam" id="PF00534">
    <property type="entry name" value="Glycos_transf_1"/>
    <property type="match status" value="1"/>
</dbReference>
<organism evidence="2 3">
    <name type="scientific">Klebsiella oxytoca</name>
    <dbReference type="NCBI Taxonomy" id="571"/>
    <lineage>
        <taxon>Bacteria</taxon>
        <taxon>Pseudomonadati</taxon>
        <taxon>Pseudomonadota</taxon>
        <taxon>Gammaproteobacteria</taxon>
        <taxon>Enterobacterales</taxon>
        <taxon>Enterobacteriaceae</taxon>
        <taxon>Klebsiella/Raoultella group</taxon>
        <taxon>Klebsiella</taxon>
    </lineage>
</organism>
<feature type="domain" description="Glycosyl transferase family 1" evidence="1">
    <location>
        <begin position="183"/>
        <end position="329"/>
    </location>
</feature>
<dbReference type="Gene3D" id="3.40.50.2000">
    <property type="entry name" value="Glycogen Phosphorylase B"/>
    <property type="match status" value="2"/>
</dbReference>
<dbReference type="InterPro" id="IPR001296">
    <property type="entry name" value="Glyco_trans_1"/>
</dbReference>
<evidence type="ECO:0000259" key="1">
    <source>
        <dbReference type="Pfam" id="PF00534"/>
    </source>
</evidence>
<keyword evidence="2" id="KW-0328">Glycosyltransferase</keyword>
<dbReference type="GO" id="GO:0016757">
    <property type="term" value="F:glycosyltransferase activity"/>
    <property type="evidence" value="ECO:0007669"/>
    <property type="project" value="UniProtKB-KW"/>
</dbReference>
<dbReference type="PANTHER" id="PTHR12526:SF630">
    <property type="entry name" value="GLYCOSYLTRANSFERASE"/>
    <property type="match status" value="1"/>
</dbReference>
<evidence type="ECO:0000313" key="2">
    <source>
        <dbReference type="EMBL" id="PXW37359.1"/>
    </source>
</evidence>
<dbReference type="PANTHER" id="PTHR12526">
    <property type="entry name" value="GLYCOSYLTRANSFERASE"/>
    <property type="match status" value="1"/>
</dbReference>
<evidence type="ECO:0000313" key="3">
    <source>
        <dbReference type="Proteomes" id="UP000247485"/>
    </source>
</evidence>
<proteinExistence type="predicted"/>
<keyword evidence="2" id="KW-0808">Transferase</keyword>
<dbReference type="SUPFAM" id="SSF53756">
    <property type="entry name" value="UDP-Glycosyltransferase/glycogen phosphorylase"/>
    <property type="match status" value="1"/>
</dbReference>
<dbReference type="EMBL" id="QJJG01000026">
    <property type="protein sequence ID" value="PXW37359.1"/>
    <property type="molecule type" value="Genomic_DNA"/>
</dbReference>